<evidence type="ECO:0000256" key="5">
    <source>
        <dbReference type="ARBA" id="ARBA00022614"/>
    </source>
</evidence>
<organism evidence="11 13">
    <name type="scientific">Ceratina calcarata</name>
    <dbReference type="NCBI Taxonomy" id="156304"/>
    <lineage>
        <taxon>Eukaryota</taxon>
        <taxon>Metazoa</taxon>
        <taxon>Ecdysozoa</taxon>
        <taxon>Arthropoda</taxon>
        <taxon>Hexapoda</taxon>
        <taxon>Insecta</taxon>
        <taxon>Pterygota</taxon>
        <taxon>Neoptera</taxon>
        <taxon>Endopterygota</taxon>
        <taxon>Hymenoptera</taxon>
        <taxon>Apocrita</taxon>
        <taxon>Aculeata</taxon>
        <taxon>Apoidea</taxon>
        <taxon>Anthophila</taxon>
        <taxon>Apidae</taxon>
        <taxon>Ceratina</taxon>
        <taxon>Zadontomerus</taxon>
    </lineage>
</organism>
<evidence type="ECO:0000313" key="11">
    <source>
        <dbReference type="Proteomes" id="UP000694925"/>
    </source>
</evidence>
<keyword evidence="5" id="KW-0433">Leucine-rich repeat</keyword>
<feature type="domain" description="LKB1 serine/threonine kinase interacting protein 1 N-terminal" evidence="8">
    <location>
        <begin position="13"/>
        <end position="93"/>
    </location>
</feature>
<evidence type="ECO:0000313" key="15">
    <source>
        <dbReference type="RefSeq" id="XP_026674797.1"/>
    </source>
</evidence>
<dbReference type="Pfam" id="PF23142">
    <property type="entry name" value="PH_PLEKHM2"/>
    <property type="match status" value="1"/>
</dbReference>
<feature type="compositionally biased region" description="Basic and acidic residues" evidence="7">
    <location>
        <begin position="720"/>
        <end position="733"/>
    </location>
</feature>
<dbReference type="GO" id="GO:0005737">
    <property type="term" value="C:cytoplasm"/>
    <property type="evidence" value="ECO:0007669"/>
    <property type="project" value="UniProtKB-SubCell"/>
</dbReference>
<comment type="subcellular location">
    <subcellularLocation>
        <location evidence="1">Cytoplasm</location>
    </subcellularLocation>
</comment>
<gene>
    <name evidence="12 13 14 15" type="primary">LOC108631646</name>
</gene>
<keyword evidence="4" id="KW-0963">Cytoplasm</keyword>
<evidence type="ECO:0000256" key="3">
    <source>
        <dbReference type="ARBA" id="ARBA00020683"/>
    </source>
</evidence>
<evidence type="ECO:0000256" key="4">
    <source>
        <dbReference type="ARBA" id="ARBA00022490"/>
    </source>
</evidence>
<accession>A0AAJ7SC94</accession>
<evidence type="ECO:0000259" key="8">
    <source>
        <dbReference type="Pfam" id="PF15904"/>
    </source>
</evidence>
<evidence type="ECO:0000256" key="6">
    <source>
        <dbReference type="ARBA" id="ARBA00022737"/>
    </source>
</evidence>
<evidence type="ECO:0000313" key="12">
    <source>
        <dbReference type="RefSeq" id="XP_026674794.1"/>
    </source>
</evidence>
<feature type="compositionally biased region" description="Basic and acidic residues" evidence="7">
    <location>
        <begin position="506"/>
        <end position="516"/>
    </location>
</feature>
<feature type="domain" description="STK11-interacting protein C-terminal PH" evidence="10">
    <location>
        <begin position="1176"/>
        <end position="1227"/>
    </location>
</feature>
<dbReference type="PROSITE" id="PS51450">
    <property type="entry name" value="LRR"/>
    <property type="match status" value="1"/>
</dbReference>
<keyword evidence="11" id="KW-1185">Reference proteome</keyword>
<proteinExistence type="inferred from homology"/>
<dbReference type="PANTHER" id="PTHR15454">
    <property type="entry name" value="NISCHARIN RELATED"/>
    <property type="match status" value="1"/>
</dbReference>
<dbReference type="Gene3D" id="3.80.10.10">
    <property type="entry name" value="Ribonuclease Inhibitor"/>
    <property type="match status" value="2"/>
</dbReference>
<protein>
    <recommendedName>
        <fullName evidence="3">Serine/threonine-protein kinase 11-interacting protein</fullName>
    </recommendedName>
</protein>
<feature type="domain" description="PLEKHM2 PH" evidence="9">
    <location>
        <begin position="941"/>
        <end position="1014"/>
    </location>
</feature>
<sequence>MNNFHDDIDMKEILQLGKLLRENGDKILNSSSKLSLSTTLLHNLNMAFSLIVDQYDDLEASFQVCNSSKIDVFRHLKFLHDFVQKTRGLKVTCCPNNPNVPVDITKFRHLKYLELKKINIDSVRGLQGVRGQLESVVCAGRRGVSNVKQLLVSCGGDAGIGFVWGSLKHLALPHNALEKLDASLELAPWLQAIDLSHNLLTSAEEIFCLPNVKYVNLGYNRLEMISVSNKAASHTLRVLVLKNNYMENLNGLQNLECLTELDLSYNCLTEHSVLWPLENMSTLLWVCLEGNPLAYHPLHRSKSMKYLHPILADSEFVLDHLPLSRTEKQAVKENRQFTIRSEQSASSEFLASMSSVNSNSLSASIDTTNISDFVAAKSVEGTSSSSMERSFFKKRNRIKEAIIAEDEQEKKESQVSASYSGASKDHLEVKKQILAVRKRFGEENWLSSHAGTFVQDIMGFEPSSCPALTPESTLRNLDTADSVQDTRDSAVLSIQNAQRTETNEDSSAKDVNEVSDGKDEGIVLAEEENSPEVLLSANDVTKLLLNESESGYDPDEETGELYLVQKKKNEDEMEDLFLIITADDIKERDSITGKLKSSWSTSSVLSCVLGRSEPVTVDIIFDTTRENRQNRRYYVEPDIAKTIVEVIGERMKKRPILLKVFKCMKCSTHFSEDTEYLTFVGSSVSTRILLDMKQLKCPTCKSTLVVETDELSTMDTEHDDSEHAMRPENTVRPHLKHSESFSSIGGTEGGPISVATSLVHFDSHIQAQVCCSATSLEESRESTPSTNALNKKYESDIEVISNPSQSSIEVLDDASRTHLTPNGKRSSEERRTAVAPSLLTIPDAAAITTGLTESSSSGSLTDSICTAYENKVVRHRVNAEDAKTFNSNDKEAKLTPVTNLTSMLGGLLQSIKIGSNKQLMLKTEKAPRFTTNNIQYCYTDFSSIDHRLKLHIVLNVFEHEKEELILLLRAEILMQNSEDTFPGCLILSTSKVYVLKIDGPEGEDPQRWLRKQMSWTIDRLRRLSPIPFKQGVLVELEQPNRTDEELDSAITFLCVLQDFQRTLNFLFYVTDYLLPPICDQVELTVPDHYTTAMHRSLKNSKSYQDGDNVRQLALFSSASFKHHDLEVQLKLSSLIVTASVLVICNVQWLLPGSKELPRIIREQAMSNLVGVEQCGSLLTLNFLDEVAGREESWVLEFVSVNAADIVITSVRSPWEELFSIPLQHTVHKPENA</sequence>
<evidence type="ECO:0000256" key="1">
    <source>
        <dbReference type="ARBA" id="ARBA00004496"/>
    </source>
</evidence>
<dbReference type="Pfam" id="PF25624">
    <property type="entry name" value="PH_S11IP_C"/>
    <property type="match status" value="1"/>
</dbReference>
<dbReference type="InterPro" id="IPR057676">
    <property type="entry name" value="PH_S11IP_C"/>
</dbReference>
<feature type="region of interest" description="Disordered" evidence="7">
    <location>
        <begin position="496"/>
        <end position="516"/>
    </location>
</feature>
<evidence type="ECO:0000256" key="7">
    <source>
        <dbReference type="SAM" id="MobiDB-lite"/>
    </source>
</evidence>
<dbReference type="RefSeq" id="XP_026674796.1">
    <property type="nucleotide sequence ID" value="XM_026818995.1"/>
</dbReference>
<keyword evidence="12 13" id="KW-0418">Kinase</keyword>
<dbReference type="Proteomes" id="UP000694925">
    <property type="component" value="Unplaced"/>
</dbReference>
<feature type="region of interest" description="Disordered" evidence="7">
    <location>
        <begin position="711"/>
        <end position="733"/>
    </location>
</feature>
<dbReference type="InterPro" id="IPR057288">
    <property type="entry name" value="PH_PLEKHM2"/>
</dbReference>
<dbReference type="GeneID" id="108631646"/>
<keyword evidence="6" id="KW-0677">Repeat</keyword>
<dbReference type="RefSeq" id="XP_026674795.1">
    <property type="nucleotide sequence ID" value="XM_026818994.1"/>
</dbReference>
<dbReference type="AlphaFoldDB" id="A0AAJ7SC94"/>
<keyword evidence="12 13" id="KW-0808">Transferase</keyword>
<dbReference type="InterPro" id="IPR032675">
    <property type="entry name" value="LRR_dom_sf"/>
</dbReference>
<evidence type="ECO:0000259" key="9">
    <source>
        <dbReference type="Pfam" id="PF23142"/>
    </source>
</evidence>
<dbReference type="InterPro" id="IPR001611">
    <property type="entry name" value="Leu-rich_rpt"/>
</dbReference>
<evidence type="ECO:0000313" key="14">
    <source>
        <dbReference type="RefSeq" id="XP_026674796.1"/>
    </source>
</evidence>
<dbReference type="SUPFAM" id="SSF52075">
    <property type="entry name" value="Outer arm dynein light chain 1"/>
    <property type="match status" value="1"/>
</dbReference>
<name>A0AAJ7SC94_9HYME</name>
<dbReference type="Pfam" id="PF15904">
    <property type="entry name" value="LIP1"/>
    <property type="match status" value="1"/>
</dbReference>
<dbReference type="PANTHER" id="PTHR15454:SF69">
    <property type="entry name" value="SERINE_THREONINE-PROTEIN KINASE 11-INTERACTING PROTEIN"/>
    <property type="match status" value="1"/>
</dbReference>
<reference evidence="12 13" key="1">
    <citation type="submission" date="2025-04" db="UniProtKB">
        <authorList>
            <consortium name="RefSeq"/>
        </authorList>
    </citation>
    <scope>IDENTIFICATION</scope>
    <source>
        <tissue evidence="12 13">Whole body</tissue>
    </source>
</reference>
<evidence type="ECO:0000256" key="2">
    <source>
        <dbReference type="ARBA" id="ARBA00008771"/>
    </source>
</evidence>
<dbReference type="GO" id="GO:0016301">
    <property type="term" value="F:kinase activity"/>
    <property type="evidence" value="ECO:0007669"/>
    <property type="project" value="UniProtKB-KW"/>
</dbReference>
<comment type="similarity">
    <text evidence="2">Belongs to the STK11IP family.</text>
</comment>
<dbReference type="RefSeq" id="XP_026674794.1">
    <property type="nucleotide sequence ID" value="XM_026818993.1"/>
</dbReference>
<dbReference type="RefSeq" id="XP_026674797.1">
    <property type="nucleotide sequence ID" value="XM_026818996.1"/>
</dbReference>
<evidence type="ECO:0000259" key="10">
    <source>
        <dbReference type="Pfam" id="PF25624"/>
    </source>
</evidence>
<dbReference type="InterPro" id="IPR031782">
    <property type="entry name" value="LIP1_N"/>
</dbReference>
<evidence type="ECO:0000313" key="13">
    <source>
        <dbReference type="RefSeq" id="XP_026674795.1"/>
    </source>
</evidence>